<dbReference type="NCBIfam" id="NF000840">
    <property type="entry name" value="PRK00071.1-3"/>
    <property type="match status" value="1"/>
</dbReference>
<evidence type="ECO:0000256" key="9">
    <source>
        <dbReference type="ARBA" id="ARBA00048721"/>
    </source>
</evidence>
<proteinExistence type="inferred from homology"/>
<name>A0A398B1R3_9BACI</name>
<dbReference type="GO" id="GO:0005524">
    <property type="term" value="F:ATP binding"/>
    <property type="evidence" value="ECO:0007669"/>
    <property type="project" value="UniProtKB-KW"/>
</dbReference>
<accession>A0A398B1R3</accession>
<dbReference type="FunFam" id="3.40.50.620:FF:000079">
    <property type="entry name" value="Probable nicotinate-nucleotide adenylyltransferase"/>
    <property type="match status" value="1"/>
</dbReference>
<evidence type="ECO:0000256" key="10">
    <source>
        <dbReference type="HAMAP-Rule" id="MF_00244"/>
    </source>
</evidence>
<evidence type="ECO:0000256" key="6">
    <source>
        <dbReference type="ARBA" id="ARBA00022741"/>
    </source>
</evidence>
<dbReference type="InterPro" id="IPR014729">
    <property type="entry name" value="Rossmann-like_a/b/a_fold"/>
</dbReference>
<keyword evidence="8 10" id="KW-0520">NAD</keyword>
<evidence type="ECO:0000256" key="8">
    <source>
        <dbReference type="ARBA" id="ARBA00023027"/>
    </source>
</evidence>
<dbReference type="CDD" id="cd02165">
    <property type="entry name" value="NMNAT"/>
    <property type="match status" value="1"/>
</dbReference>
<evidence type="ECO:0000313" key="13">
    <source>
        <dbReference type="Proteomes" id="UP000265816"/>
    </source>
</evidence>
<evidence type="ECO:0000313" key="12">
    <source>
        <dbReference type="EMBL" id="RID83775.1"/>
    </source>
</evidence>
<dbReference type="HAMAP" id="MF_00244">
    <property type="entry name" value="NaMN_adenylyltr"/>
    <property type="match status" value="1"/>
</dbReference>
<evidence type="ECO:0000256" key="7">
    <source>
        <dbReference type="ARBA" id="ARBA00022840"/>
    </source>
</evidence>
<dbReference type="OrthoDB" id="5295945at2"/>
<evidence type="ECO:0000256" key="4">
    <source>
        <dbReference type="ARBA" id="ARBA00022679"/>
    </source>
</evidence>
<dbReference type="UniPathway" id="UPA00253">
    <property type="reaction ID" value="UER00332"/>
</dbReference>
<comment type="catalytic activity">
    <reaction evidence="9 10">
        <text>nicotinate beta-D-ribonucleotide + ATP + H(+) = deamido-NAD(+) + diphosphate</text>
        <dbReference type="Rhea" id="RHEA:22860"/>
        <dbReference type="ChEBI" id="CHEBI:15378"/>
        <dbReference type="ChEBI" id="CHEBI:30616"/>
        <dbReference type="ChEBI" id="CHEBI:33019"/>
        <dbReference type="ChEBI" id="CHEBI:57502"/>
        <dbReference type="ChEBI" id="CHEBI:58437"/>
        <dbReference type="EC" id="2.7.7.18"/>
    </reaction>
</comment>
<reference evidence="12 13" key="1">
    <citation type="submission" date="2018-08" db="EMBL/GenBank/DDBJ databases">
        <title>Bacillus jemisoniae sp. nov., Bacillus chryseoplanitiae sp. nov., Bacillus resnikiae sp. nov., and Bacillus frankliniae sp. nov., isolated from Viking spacecraft and associated surfaces.</title>
        <authorList>
            <person name="Seuylemezian A."/>
            <person name="Vaishampayan P."/>
        </authorList>
    </citation>
    <scope>NUCLEOTIDE SEQUENCE [LARGE SCALE GENOMIC DNA]</scope>
    <source>
        <strain evidence="12 13">JJ-247</strain>
    </source>
</reference>
<comment type="pathway">
    <text evidence="2 10">Cofactor biosynthesis; NAD(+) biosynthesis; deamido-NAD(+) from nicotinate D-ribonucleotide: step 1/1.</text>
</comment>
<comment type="caution">
    <text evidence="12">The sequence shown here is derived from an EMBL/GenBank/DDBJ whole genome shotgun (WGS) entry which is preliminary data.</text>
</comment>
<dbReference type="Gene3D" id="3.40.50.620">
    <property type="entry name" value="HUPs"/>
    <property type="match status" value="1"/>
</dbReference>
<dbReference type="NCBIfam" id="NF000841">
    <property type="entry name" value="PRK00071.1-4"/>
    <property type="match status" value="1"/>
</dbReference>
<dbReference type="NCBIfam" id="TIGR00125">
    <property type="entry name" value="cyt_tran_rel"/>
    <property type="match status" value="1"/>
</dbReference>
<comment type="similarity">
    <text evidence="10">Belongs to the NadD family.</text>
</comment>
<dbReference type="GO" id="GO:0004515">
    <property type="term" value="F:nicotinate-nucleotide adenylyltransferase activity"/>
    <property type="evidence" value="ECO:0007669"/>
    <property type="project" value="UniProtKB-UniRule"/>
</dbReference>
<dbReference type="SUPFAM" id="SSF52374">
    <property type="entry name" value="Nucleotidylyl transferase"/>
    <property type="match status" value="1"/>
</dbReference>
<dbReference type="AlphaFoldDB" id="A0A398B1R3"/>
<organism evidence="12 13">
    <name type="scientific">Mesobacillus zeae</name>
    <dbReference type="NCBI Taxonomy" id="1917180"/>
    <lineage>
        <taxon>Bacteria</taxon>
        <taxon>Bacillati</taxon>
        <taxon>Bacillota</taxon>
        <taxon>Bacilli</taxon>
        <taxon>Bacillales</taxon>
        <taxon>Bacillaceae</taxon>
        <taxon>Mesobacillus</taxon>
    </lineage>
</organism>
<feature type="domain" description="Cytidyltransferase-like" evidence="11">
    <location>
        <begin position="6"/>
        <end position="162"/>
    </location>
</feature>
<dbReference type="RefSeq" id="WP_119113551.1">
    <property type="nucleotide sequence ID" value="NZ_CBCSEO010000005.1"/>
</dbReference>
<dbReference type="PANTHER" id="PTHR39321:SF3">
    <property type="entry name" value="PHOSPHOPANTETHEINE ADENYLYLTRANSFERASE"/>
    <property type="match status" value="1"/>
</dbReference>
<gene>
    <name evidence="10" type="primary">nadD</name>
    <name evidence="12" type="ORF">D1970_14290</name>
</gene>
<keyword evidence="3 10" id="KW-0662">Pyridine nucleotide biosynthesis</keyword>
<keyword evidence="4 10" id="KW-0808">Transferase</keyword>
<evidence type="ECO:0000256" key="2">
    <source>
        <dbReference type="ARBA" id="ARBA00005019"/>
    </source>
</evidence>
<evidence type="ECO:0000256" key="1">
    <source>
        <dbReference type="ARBA" id="ARBA00002324"/>
    </source>
</evidence>
<keyword evidence="7 10" id="KW-0067">ATP-binding</keyword>
<dbReference type="Proteomes" id="UP000265816">
    <property type="component" value="Unassembled WGS sequence"/>
</dbReference>
<sequence>MRRIGILGGTFNPPHTGHLVIANEVLSMIGLDKVWFMPNQEPPHKTMAGNTTSKDRLAMLKLAIEGNPGFCIETIELERKGPSYTHETMKVLSERHPDCEFYFIIGADMVEYLPKWKNIDELVELVKFVGINRPSYRRETQYDIQSVNTPLIDISSSDIRKRLKEKRTVRYLIPEPVRRYIEENGLYDS</sequence>
<dbReference type="EC" id="2.7.7.18" evidence="10"/>
<dbReference type="NCBIfam" id="TIGR00482">
    <property type="entry name" value="nicotinate (nicotinamide) nucleotide adenylyltransferase"/>
    <property type="match status" value="1"/>
</dbReference>
<keyword evidence="13" id="KW-1185">Reference proteome</keyword>
<evidence type="ECO:0000256" key="3">
    <source>
        <dbReference type="ARBA" id="ARBA00022642"/>
    </source>
</evidence>
<dbReference type="EMBL" id="QWVT01000024">
    <property type="protein sequence ID" value="RID83775.1"/>
    <property type="molecule type" value="Genomic_DNA"/>
</dbReference>
<dbReference type="InterPro" id="IPR005248">
    <property type="entry name" value="NadD/NMNAT"/>
</dbReference>
<keyword evidence="6 10" id="KW-0547">Nucleotide-binding</keyword>
<dbReference type="PANTHER" id="PTHR39321">
    <property type="entry name" value="NICOTINATE-NUCLEOTIDE ADENYLYLTRANSFERASE-RELATED"/>
    <property type="match status" value="1"/>
</dbReference>
<dbReference type="Pfam" id="PF01467">
    <property type="entry name" value="CTP_transf_like"/>
    <property type="match status" value="1"/>
</dbReference>
<evidence type="ECO:0000259" key="11">
    <source>
        <dbReference type="Pfam" id="PF01467"/>
    </source>
</evidence>
<evidence type="ECO:0000256" key="5">
    <source>
        <dbReference type="ARBA" id="ARBA00022695"/>
    </source>
</evidence>
<comment type="function">
    <text evidence="1 10">Catalyzes the reversible adenylation of nicotinate mononucleotide (NaMN) to nicotinic acid adenine dinucleotide (NaAD).</text>
</comment>
<dbReference type="InterPro" id="IPR004821">
    <property type="entry name" value="Cyt_trans-like"/>
</dbReference>
<keyword evidence="5 10" id="KW-0548">Nucleotidyltransferase</keyword>
<protein>
    <recommendedName>
        <fullName evidence="10">Probable nicotinate-nucleotide adenylyltransferase</fullName>
        <ecNumber evidence="10">2.7.7.18</ecNumber>
    </recommendedName>
    <alternativeName>
        <fullName evidence="10">Deamido-NAD(+) diphosphorylase</fullName>
    </alternativeName>
    <alternativeName>
        <fullName evidence="10">Deamido-NAD(+) pyrophosphorylase</fullName>
    </alternativeName>
    <alternativeName>
        <fullName evidence="10">Nicotinate mononucleotide adenylyltransferase</fullName>
        <shortName evidence="10">NaMN adenylyltransferase</shortName>
    </alternativeName>
</protein>
<dbReference type="GO" id="GO:0009435">
    <property type="term" value="P:NAD+ biosynthetic process"/>
    <property type="evidence" value="ECO:0007669"/>
    <property type="project" value="UniProtKB-UniRule"/>
</dbReference>